<evidence type="ECO:0000313" key="2">
    <source>
        <dbReference type="EMBL" id="MEQ2360164.1"/>
    </source>
</evidence>
<feature type="transmembrane region" description="Helical" evidence="1">
    <location>
        <begin position="85"/>
        <end position="102"/>
    </location>
</feature>
<dbReference type="Proteomes" id="UP001446032">
    <property type="component" value="Unassembled WGS sequence"/>
</dbReference>
<keyword evidence="1" id="KW-0812">Transmembrane</keyword>
<sequence>MSKKLEKLRWRAEDRIYRKDEWVRQDTDELLGLEQKLNEMELSEKDRKVVDDYTACMESKQDRMGYLLYEAGMKDARRKMRIRKAVCRISFAAAVAAILVIWHEKTLDKLQEILHMLHWEMDEDEQE</sequence>
<protein>
    <submittedName>
        <fullName evidence="2">Uncharacterized protein</fullName>
    </submittedName>
</protein>
<gene>
    <name evidence="2" type="ORF">WMO75_17905</name>
</gene>
<proteinExistence type="predicted"/>
<reference evidence="2 3" key="1">
    <citation type="submission" date="2024-03" db="EMBL/GenBank/DDBJ databases">
        <title>Human intestinal bacterial collection.</title>
        <authorList>
            <person name="Pauvert C."/>
            <person name="Hitch T.C.A."/>
            <person name="Clavel T."/>
        </authorList>
    </citation>
    <scope>NUCLEOTIDE SEQUENCE [LARGE SCALE GENOMIC DNA]</scope>
    <source>
        <strain evidence="2 3">CLA-AA-H95</strain>
    </source>
</reference>
<dbReference type="RefSeq" id="WP_147399635.1">
    <property type="nucleotide sequence ID" value="NZ_JBBMEI010000105.1"/>
</dbReference>
<name>A0ABV1ATD3_9FIRM</name>
<keyword evidence="3" id="KW-1185">Reference proteome</keyword>
<dbReference type="EMBL" id="JBBMEI010000105">
    <property type="protein sequence ID" value="MEQ2360164.1"/>
    <property type="molecule type" value="Genomic_DNA"/>
</dbReference>
<organism evidence="2 3">
    <name type="scientific">Blautia intestinihominis</name>
    <dbReference type="NCBI Taxonomy" id="3133152"/>
    <lineage>
        <taxon>Bacteria</taxon>
        <taxon>Bacillati</taxon>
        <taxon>Bacillota</taxon>
        <taxon>Clostridia</taxon>
        <taxon>Lachnospirales</taxon>
        <taxon>Lachnospiraceae</taxon>
        <taxon>Blautia</taxon>
    </lineage>
</organism>
<keyword evidence="1" id="KW-1133">Transmembrane helix</keyword>
<keyword evidence="1" id="KW-0472">Membrane</keyword>
<evidence type="ECO:0000256" key="1">
    <source>
        <dbReference type="SAM" id="Phobius"/>
    </source>
</evidence>
<accession>A0ABV1ATD3</accession>
<evidence type="ECO:0000313" key="3">
    <source>
        <dbReference type="Proteomes" id="UP001446032"/>
    </source>
</evidence>
<comment type="caution">
    <text evidence="2">The sequence shown here is derived from an EMBL/GenBank/DDBJ whole genome shotgun (WGS) entry which is preliminary data.</text>
</comment>